<dbReference type="AlphaFoldDB" id="A0A242Z0S2"/>
<reference evidence="1 2" key="1">
    <citation type="submission" date="2016-10" db="EMBL/GenBank/DDBJ databases">
        <title>Comparative genomics of Bacillus thuringiensis reveals a path to pathogens against multiple invertebrate hosts.</title>
        <authorList>
            <person name="Zheng J."/>
            <person name="Gao Q."/>
            <person name="Liu H."/>
            <person name="Peng D."/>
            <person name="Ruan L."/>
            <person name="Sun M."/>
        </authorList>
    </citation>
    <scope>NUCLEOTIDE SEQUENCE [LARGE SCALE GENOMIC DNA]</scope>
    <source>
        <strain evidence="1">BGSC 4BK1</strain>
    </source>
</reference>
<comment type="caution">
    <text evidence="1">The sequence shown here is derived from an EMBL/GenBank/DDBJ whole genome shotgun (WGS) entry which is preliminary data.</text>
</comment>
<gene>
    <name evidence="1" type="ORF">BK730_21865</name>
</gene>
<accession>A0A242Z0S2</accession>
<evidence type="ECO:0000313" key="1">
    <source>
        <dbReference type="EMBL" id="OTX86030.1"/>
    </source>
</evidence>
<dbReference type="Proteomes" id="UP000194945">
    <property type="component" value="Unassembled WGS sequence"/>
</dbReference>
<proteinExistence type="predicted"/>
<evidence type="ECO:0000313" key="2">
    <source>
        <dbReference type="Proteomes" id="UP000194945"/>
    </source>
</evidence>
<dbReference type="RefSeq" id="WP_088093236.1">
    <property type="nucleotide sequence ID" value="NZ_JARMNH010000064.1"/>
</dbReference>
<organism evidence="1 2">
    <name type="scientific">Bacillus wiedmannii</name>
    <dbReference type="NCBI Taxonomy" id="1890302"/>
    <lineage>
        <taxon>Bacteria</taxon>
        <taxon>Bacillati</taxon>
        <taxon>Bacillota</taxon>
        <taxon>Bacilli</taxon>
        <taxon>Bacillales</taxon>
        <taxon>Bacillaceae</taxon>
        <taxon>Bacillus</taxon>
        <taxon>Bacillus cereus group</taxon>
    </lineage>
</organism>
<evidence type="ECO:0008006" key="3">
    <source>
        <dbReference type="Google" id="ProtNLM"/>
    </source>
</evidence>
<name>A0A242Z0S2_9BACI</name>
<dbReference type="EMBL" id="NFDE01000059">
    <property type="protein sequence ID" value="OTX86030.1"/>
    <property type="molecule type" value="Genomic_DNA"/>
</dbReference>
<sequence>MKDKPVLNTIMSPLKEIGDAISSGKLKVEKINLFLDLKYNLEEKIKCIQVLSNEFYKKEKEEEINKYNLVSFLSFFLESSTNSFLAPAYHLNSYLNNLNDYNVRVLNKENLENVQTLIVNFSIDIQSIFYSIKGLMDRLIPVMSFFYSGISLESTFGRINPETNKAKGLMSKVSELKDNCEIMYFIYEQYDEWIRDIVLPRDLITHYNDLGFRSHYTVDGRLIPFHIERKIFKDPTMFPNEYTYKDIVKAVNQTYYFVETVLNNLLHKEFKLSKQHFREVEDYKIYREIRQ</sequence>
<protein>
    <recommendedName>
        <fullName evidence="3">Cthe-2314-like HEPN domain-containing protein</fullName>
    </recommendedName>
</protein>